<dbReference type="OrthoDB" id="9803416at2"/>
<dbReference type="Pfam" id="PF01544">
    <property type="entry name" value="CorA"/>
    <property type="match status" value="1"/>
</dbReference>
<dbReference type="GO" id="GO:0015095">
    <property type="term" value="F:magnesium ion transmembrane transporter activity"/>
    <property type="evidence" value="ECO:0007669"/>
    <property type="project" value="TreeGrafter"/>
</dbReference>
<dbReference type="InterPro" id="IPR045861">
    <property type="entry name" value="CorA_cytoplasmic_dom"/>
</dbReference>
<dbReference type="Gene3D" id="3.30.460.20">
    <property type="entry name" value="CorA soluble domain-like"/>
    <property type="match status" value="1"/>
</dbReference>
<keyword evidence="3" id="KW-0813">Transport</keyword>
<keyword evidence="5 12" id="KW-0812">Transmembrane</keyword>
<evidence type="ECO:0000256" key="10">
    <source>
        <dbReference type="ARBA" id="ARBA00034269"/>
    </source>
</evidence>
<evidence type="ECO:0000256" key="8">
    <source>
        <dbReference type="ARBA" id="ARBA00023065"/>
    </source>
</evidence>
<comment type="function">
    <text evidence="11">Mediates influx of magnesium ions. Alternates between open and closed states. Activated by low cytoplasmic Mg(2+) levels. Inactive when cytoplasmic Mg(2+) levels are high.</text>
</comment>
<dbReference type="SUPFAM" id="SSF143865">
    <property type="entry name" value="CorA soluble domain-like"/>
    <property type="match status" value="1"/>
</dbReference>
<keyword evidence="6" id="KW-0460">Magnesium</keyword>
<accession>A0A1I5B061</accession>
<keyword evidence="9 12" id="KW-0472">Membrane</keyword>
<reference evidence="14" key="1">
    <citation type="submission" date="2016-10" db="EMBL/GenBank/DDBJ databases">
        <authorList>
            <person name="Varghese N."/>
            <person name="Submissions S."/>
        </authorList>
    </citation>
    <scope>NUCLEOTIDE SEQUENCE [LARGE SCALE GENOMIC DNA]</scope>
    <source>
        <strain evidence="14">CGMCC 1.11101</strain>
    </source>
</reference>
<dbReference type="GO" id="GO:0000287">
    <property type="term" value="F:magnesium ion binding"/>
    <property type="evidence" value="ECO:0007669"/>
    <property type="project" value="TreeGrafter"/>
</dbReference>
<sequence>MVVIDNAVYVRGERVASPPSLDDTYEVLHEKHGMAWIGLYRPDEAEMHSVAAEFGLHELMIEDALRGHQRPKIERYGDTLLAVFKAARYVDADERVEFGEVHIILGPDFAITVRHSETPNIGIIRKRLEGNAKLLARGPEAVLYAVLDEIVDGYAPVIAGLQNDIDEIDDALFTEGKESSKRIYALSREVIEFQRATKPLVGIFDALTAGFDKYDVDVELRRHLRDVHDHVLRVIERADAFRAVLQNALTVNSALVGQRQNEETRRLSEASYAQSEQVKKISSWAAILFAPTLIGTIYGMNFRHMPELRWQFGYPFAVLLMVGMGAALYLVFKKNKWL</sequence>
<dbReference type="CDD" id="cd12830">
    <property type="entry name" value="MtCorA-like"/>
    <property type="match status" value="1"/>
</dbReference>
<protein>
    <submittedName>
        <fullName evidence="13">Magnesium transporter</fullName>
    </submittedName>
</protein>
<comment type="subcellular location">
    <subcellularLocation>
        <location evidence="1">Cell membrane</location>
        <topology evidence="1">Multi-pass membrane protein</topology>
    </subcellularLocation>
</comment>
<evidence type="ECO:0000256" key="9">
    <source>
        <dbReference type="ARBA" id="ARBA00023136"/>
    </source>
</evidence>
<dbReference type="Proteomes" id="UP000198867">
    <property type="component" value="Unassembled WGS sequence"/>
</dbReference>
<evidence type="ECO:0000256" key="12">
    <source>
        <dbReference type="SAM" id="Phobius"/>
    </source>
</evidence>
<comment type="similarity">
    <text evidence="2">Belongs to the CorA metal ion transporter (MIT) (TC 1.A.35) family.</text>
</comment>
<keyword evidence="7 12" id="KW-1133">Transmembrane helix</keyword>
<dbReference type="PANTHER" id="PTHR46494:SF1">
    <property type="entry name" value="CORA FAMILY METAL ION TRANSPORTER (EUROFUNG)"/>
    <property type="match status" value="1"/>
</dbReference>
<evidence type="ECO:0000313" key="13">
    <source>
        <dbReference type="EMBL" id="SFN68062.1"/>
    </source>
</evidence>
<dbReference type="STRING" id="995034.SAMN05216219_1644"/>
<dbReference type="GO" id="GO:0005886">
    <property type="term" value="C:plasma membrane"/>
    <property type="evidence" value="ECO:0007669"/>
    <property type="project" value="UniProtKB-SubCell"/>
</dbReference>
<evidence type="ECO:0000313" key="14">
    <source>
        <dbReference type="Proteomes" id="UP000198867"/>
    </source>
</evidence>
<dbReference type="PANTHER" id="PTHR46494">
    <property type="entry name" value="CORA FAMILY METAL ION TRANSPORTER (EUROFUNG)"/>
    <property type="match status" value="1"/>
</dbReference>
<dbReference type="RefSeq" id="WP_090710431.1">
    <property type="nucleotide sequence ID" value="NZ_FOVM01000004.1"/>
</dbReference>
<feature type="transmembrane region" description="Helical" evidence="12">
    <location>
        <begin position="281"/>
        <end position="300"/>
    </location>
</feature>
<dbReference type="EMBL" id="FOVM01000004">
    <property type="protein sequence ID" value="SFN68062.1"/>
    <property type="molecule type" value="Genomic_DNA"/>
</dbReference>
<comment type="catalytic activity">
    <reaction evidence="10">
        <text>Mg(2+)(in) = Mg(2+)(out)</text>
        <dbReference type="Rhea" id="RHEA:29827"/>
        <dbReference type="ChEBI" id="CHEBI:18420"/>
    </reaction>
</comment>
<proteinExistence type="inferred from homology"/>
<evidence type="ECO:0000256" key="2">
    <source>
        <dbReference type="ARBA" id="ARBA00009765"/>
    </source>
</evidence>
<dbReference type="GO" id="GO:0050897">
    <property type="term" value="F:cobalt ion binding"/>
    <property type="evidence" value="ECO:0007669"/>
    <property type="project" value="TreeGrafter"/>
</dbReference>
<dbReference type="Gene3D" id="1.20.58.340">
    <property type="entry name" value="Magnesium transport protein CorA, transmembrane region"/>
    <property type="match status" value="2"/>
</dbReference>
<dbReference type="AlphaFoldDB" id="A0A1I5B061"/>
<dbReference type="FunFam" id="1.20.58.340:FF:000004">
    <property type="entry name" value="Magnesium transport protein CorA"/>
    <property type="match status" value="1"/>
</dbReference>
<dbReference type="GO" id="GO:0015087">
    <property type="term" value="F:cobalt ion transmembrane transporter activity"/>
    <property type="evidence" value="ECO:0007669"/>
    <property type="project" value="TreeGrafter"/>
</dbReference>
<dbReference type="InterPro" id="IPR002523">
    <property type="entry name" value="MgTranspt_CorA/ZnTranspt_ZntB"/>
</dbReference>
<organism evidence="13 14">
    <name type="scientific">Mycetocola miduiensis</name>
    <dbReference type="NCBI Taxonomy" id="995034"/>
    <lineage>
        <taxon>Bacteria</taxon>
        <taxon>Bacillati</taxon>
        <taxon>Actinomycetota</taxon>
        <taxon>Actinomycetes</taxon>
        <taxon>Micrococcales</taxon>
        <taxon>Microbacteriaceae</taxon>
        <taxon>Mycetocola</taxon>
    </lineage>
</organism>
<evidence type="ECO:0000256" key="5">
    <source>
        <dbReference type="ARBA" id="ARBA00022692"/>
    </source>
</evidence>
<gene>
    <name evidence="13" type="ORF">SAMN05216219_1644</name>
</gene>
<dbReference type="InterPro" id="IPR045863">
    <property type="entry name" value="CorA_TM1_TM2"/>
</dbReference>
<evidence type="ECO:0000256" key="3">
    <source>
        <dbReference type="ARBA" id="ARBA00022448"/>
    </source>
</evidence>
<evidence type="ECO:0000256" key="11">
    <source>
        <dbReference type="ARBA" id="ARBA00045497"/>
    </source>
</evidence>
<keyword evidence="14" id="KW-1185">Reference proteome</keyword>
<dbReference type="SUPFAM" id="SSF144083">
    <property type="entry name" value="Magnesium transport protein CorA, transmembrane region"/>
    <property type="match status" value="1"/>
</dbReference>
<keyword evidence="4" id="KW-1003">Cell membrane</keyword>
<evidence type="ECO:0000256" key="7">
    <source>
        <dbReference type="ARBA" id="ARBA00022989"/>
    </source>
</evidence>
<evidence type="ECO:0000256" key="4">
    <source>
        <dbReference type="ARBA" id="ARBA00022475"/>
    </source>
</evidence>
<keyword evidence="8" id="KW-0406">Ion transport</keyword>
<evidence type="ECO:0000256" key="6">
    <source>
        <dbReference type="ARBA" id="ARBA00022842"/>
    </source>
</evidence>
<feature type="transmembrane region" description="Helical" evidence="12">
    <location>
        <begin position="312"/>
        <end position="332"/>
    </location>
</feature>
<name>A0A1I5B061_9MICO</name>
<evidence type="ECO:0000256" key="1">
    <source>
        <dbReference type="ARBA" id="ARBA00004651"/>
    </source>
</evidence>